<dbReference type="EMBL" id="BSUO01000001">
    <property type="protein sequence ID" value="GMA41231.1"/>
    <property type="molecule type" value="Genomic_DNA"/>
</dbReference>
<dbReference type="Gene3D" id="3.30.70.1060">
    <property type="entry name" value="Dimeric alpha+beta barrel"/>
    <property type="match status" value="1"/>
</dbReference>
<evidence type="ECO:0000256" key="1">
    <source>
        <dbReference type="ARBA" id="ARBA00007689"/>
    </source>
</evidence>
<evidence type="ECO:0000259" key="2">
    <source>
        <dbReference type="Pfam" id="PF03795"/>
    </source>
</evidence>
<dbReference type="Proteomes" id="UP001157126">
    <property type="component" value="Unassembled WGS sequence"/>
</dbReference>
<sequence>MAFYVVNYTYRADADLDSVRPDHRRFLGSLVETGMLRASGPLVDVTPPAAVLIFEAESAAQVEETLADDPFKKVDFIAGAEITEWNPVLGVFAS</sequence>
<evidence type="ECO:0000313" key="4">
    <source>
        <dbReference type="Proteomes" id="UP001157126"/>
    </source>
</evidence>
<dbReference type="InterPro" id="IPR005545">
    <property type="entry name" value="YCII"/>
</dbReference>
<organism evidence="3 4">
    <name type="scientific">Mobilicoccus caccae</name>
    <dbReference type="NCBI Taxonomy" id="1859295"/>
    <lineage>
        <taxon>Bacteria</taxon>
        <taxon>Bacillati</taxon>
        <taxon>Actinomycetota</taxon>
        <taxon>Actinomycetes</taxon>
        <taxon>Micrococcales</taxon>
        <taxon>Dermatophilaceae</taxon>
        <taxon>Mobilicoccus</taxon>
    </lineage>
</organism>
<dbReference type="Pfam" id="PF03795">
    <property type="entry name" value="YCII"/>
    <property type="match status" value="1"/>
</dbReference>
<gene>
    <name evidence="3" type="ORF">GCM10025883_32760</name>
</gene>
<comment type="similarity">
    <text evidence="1">Belongs to the YciI family.</text>
</comment>
<dbReference type="SUPFAM" id="SSF54909">
    <property type="entry name" value="Dimeric alpha+beta barrel"/>
    <property type="match status" value="1"/>
</dbReference>
<name>A0ABQ6IU82_9MICO</name>
<protein>
    <recommendedName>
        <fullName evidence="2">YCII-related domain-containing protein</fullName>
    </recommendedName>
</protein>
<dbReference type="PANTHER" id="PTHR37828:SF1">
    <property type="entry name" value="YCII-RELATED DOMAIN-CONTAINING PROTEIN"/>
    <property type="match status" value="1"/>
</dbReference>
<proteinExistence type="inferred from homology"/>
<dbReference type="RefSeq" id="WP_284304799.1">
    <property type="nucleotide sequence ID" value="NZ_BSUO01000001.1"/>
</dbReference>
<feature type="domain" description="YCII-related" evidence="2">
    <location>
        <begin position="3"/>
        <end position="86"/>
    </location>
</feature>
<reference evidence="4" key="1">
    <citation type="journal article" date="2019" name="Int. J. Syst. Evol. Microbiol.">
        <title>The Global Catalogue of Microorganisms (GCM) 10K type strain sequencing project: providing services to taxonomists for standard genome sequencing and annotation.</title>
        <authorList>
            <consortium name="The Broad Institute Genomics Platform"/>
            <consortium name="The Broad Institute Genome Sequencing Center for Infectious Disease"/>
            <person name="Wu L."/>
            <person name="Ma J."/>
        </authorList>
    </citation>
    <scope>NUCLEOTIDE SEQUENCE [LARGE SCALE GENOMIC DNA]</scope>
    <source>
        <strain evidence="4">NBRC 113072</strain>
    </source>
</reference>
<comment type="caution">
    <text evidence="3">The sequence shown here is derived from an EMBL/GenBank/DDBJ whole genome shotgun (WGS) entry which is preliminary data.</text>
</comment>
<keyword evidence="4" id="KW-1185">Reference proteome</keyword>
<dbReference type="PANTHER" id="PTHR37828">
    <property type="entry name" value="GSR2449 PROTEIN"/>
    <property type="match status" value="1"/>
</dbReference>
<dbReference type="InterPro" id="IPR011008">
    <property type="entry name" value="Dimeric_a/b-barrel"/>
</dbReference>
<evidence type="ECO:0000313" key="3">
    <source>
        <dbReference type="EMBL" id="GMA41231.1"/>
    </source>
</evidence>
<accession>A0ABQ6IU82</accession>